<keyword evidence="3" id="KW-1185">Reference proteome</keyword>
<gene>
    <name evidence="2" type="ORF">Dsin_021399</name>
</gene>
<accession>A0AAE0A050</accession>
<evidence type="ECO:0000313" key="2">
    <source>
        <dbReference type="EMBL" id="KAK3197984.1"/>
    </source>
</evidence>
<dbReference type="Gene3D" id="3.80.10.10">
    <property type="entry name" value="Ribonuclease Inhibitor"/>
    <property type="match status" value="1"/>
</dbReference>
<dbReference type="InterPro" id="IPR032675">
    <property type="entry name" value="LRR_dom_sf"/>
</dbReference>
<feature type="domain" description="Disease resistance protein At4g27190-like leucine-rich repeats" evidence="1">
    <location>
        <begin position="23"/>
        <end position="107"/>
    </location>
</feature>
<proteinExistence type="predicted"/>
<comment type="caution">
    <text evidence="2">The sequence shown here is derived from an EMBL/GenBank/DDBJ whole genome shotgun (WGS) entry which is preliminary data.</text>
</comment>
<reference evidence="2" key="1">
    <citation type="journal article" date="2023" name="Plant J.">
        <title>Genome sequences and population genomics provide insights into the demographic history, inbreeding, and mutation load of two 'living fossil' tree species of Dipteronia.</title>
        <authorList>
            <person name="Feng Y."/>
            <person name="Comes H.P."/>
            <person name="Chen J."/>
            <person name="Zhu S."/>
            <person name="Lu R."/>
            <person name="Zhang X."/>
            <person name="Li P."/>
            <person name="Qiu J."/>
            <person name="Olsen K.M."/>
            <person name="Qiu Y."/>
        </authorList>
    </citation>
    <scope>NUCLEOTIDE SEQUENCE</scope>
    <source>
        <strain evidence="2">NBL</strain>
    </source>
</reference>
<protein>
    <recommendedName>
        <fullName evidence="1">Disease resistance protein At4g27190-like leucine-rich repeats domain-containing protein</fullName>
    </recommendedName>
</protein>
<dbReference type="AlphaFoldDB" id="A0AAE0A050"/>
<dbReference type="EMBL" id="JANJYJ010000007">
    <property type="protein sequence ID" value="KAK3197984.1"/>
    <property type="molecule type" value="Genomic_DNA"/>
</dbReference>
<dbReference type="InterPro" id="IPR057135">
    <property type="entry name" value="At4g27190-like_LRR"/>
</dbReference>
<dbReference type="Proteomes" id="UP001281410">
    <property type="component" value="Unassembled WGS sequence"/>
</dbReference>
<organism evidence="2 3">
    <name type="scientific">Dipteronia sinensis</name>
    <dbReference type="NCBI Taxonomy" id="43782"/>
    <lineage>
        <taxon>Eukaryota</taxon>
        <taxon>Viridiplantae</taxon>
        <taxon>Streptophyta</taxon>
        <taxon>Embryophyta</taxon>
        <taxon>Tracheophyta</taxon>
        <taxon>Spermatophyta</taxon>
        <taxon>Magnoliopsida</taxon>
        <taxon>eudicotyledons</taxon>
        <taxon>Gunneridae</taxon>
        <taxon>Pentapetalae</taxon>
        <taxon>rosids</taxon>
        <taxon>malvids</taxon>
        <taxon>Sapindales</taxon>
        <taxon>Sapindaceae</taxon>
        <taxon>Hippocastanoideae</taxon>
        <taxon>Acereae</taxon>
        <taxon>Dipteronia</taxon>
    </lineage>
</organism>
<evidence type="ECO:0000313" key="3">
    <source>
        <dbReference type="Proteomes" id="UP001281410"/>
    </source>
</evidence>
<evidence type="ECO:0000259" key="1">
    <source>
        <dbReference type="Pfam" id="PF23247"/>
    </source>
</evidence>
<dbReference type="Pfam" id="PF23247">
    <property type="entry name" value="LRR_RPS2"/>
    <property type="match status" value="1"/>
</dbReference>
<name>A0AAE0A050_9ROSI</name>
<sequence>MVSTKQFGYNNSQSEYHNLGHSSVSPSDILWRFPNLEKLELEHGSYREIFSYEEVKKHRKMPAQIKSLKLREPKILEHIWKQHSKLDPVLQKLEIFDVLNCGLTDLLPPPPHRSETYKFCMLMIATT</sequence>